<dbReference type="VEuPathDB" id="FungiDB:YALI0_C04323g"/>
<keyword evidence="5 7" id="KW-0472">Membrane</keyword>
<feature type="transmembrane region" description="Helical" evidence="7">
    <location>
        <begin position="317"/>
        <end position="335"/>
    </location>
</feature>
<dbReference type="AlphaFoldDB" id="A0A1H6PPS1"/>
<evidence type="ECO:0000256" key="1">
    <source>
        <dbReference type="ARBA" id="ARBA00004141"/>
    </source>
</evidence>
<dbReference type="GeneID" id="2909400"/>
<dbReference type="GO" id="GO:0022857">
    <property type="term" value="F:transmembrane transporter activity"/>
    <property type="evidence" value="ECO:0007669"/>
    <property type="project" value="InterPro"/>
</dbReference>
<reference evidence="8 10" key="1">
    <citation type="journal article" date="2016" name="PLoS ONE">
        <title>Sequence Assembly of Yarrowia lipolytica Strain W29/CLIB89 Shows Transposable Element Diversity.</title>
        <authorList>
            <person name="Magnan C."/>
            <person name="Yu J."/>
            <person name="Chang I."/>
            <person name="Jahn E."/>
            <person name="Kanomata Y."/>
            <person name="Wu J."/>
            <person name="Zeller M."/>
            <person name="Oakes M."/>
            <person name="Baldi P."/>
            <person name="Sandmeyer S."/>
        </authorList>
    </citation>
    <scope>NUCLEOTIDE SEQUENCE [LARGE SCALE GENOMIC DNA]</scope>
    <source>
        <strain evidence="8">CLIB89</strain>
        <strain evidence="10">CLIB89(W29)</strain>
    </source>
</reference>
<dbReference type="InterPro" id="IPR036259">
    <property type="entry name" value="MFS_trans_sf"/>
</dbReference>
<feature type="transmembrane region" description="Helical" evidence="7">
    <location>
        <begin position="347"/>
        <end position="367"/>
    </location>
</feature>
<dbReference type="GO" id="GO:0016020">
    <property type="term" value="C:membrane"/>
    <property type="evidence" value="ECO:0007669"/>
    <property type="project" value="UniProtKB-SubCell"/>
</dbReference>
<feature type="compositionally biased region" description="Polar residues" evidence="6">
    <location>
        <begin position="10"/>
        <end position="19"/>
    </location>
</feature>
<dbReference type="KEGG" id="yli:2909400"/>
<dbReference type="PANTHER" id="PTHR43791">
    <property type="entry name" value="PERMEASE-RELATED"/>
    <property type="match status" value="1"/>
</dbReference>
<sequence length="489" mass="54825">MDAEKLPTPLSGSENPSLKSQRDLDTTSQKSGTLIETNSFKKLRRNTTLAISGQLQMFYVAHLVARDVIGPAQGGKLQEFNHLSDTQFEWTEAALYFPYATLAVPLAFLFLRVSPRVFIGVEMFCWGLCIVLLGLCTNYAGLICDRAVMGACMSFALPALLHMIYEHHGRYEAHFVVGCVWGGSWFMVPLFTMLAIAIRLINAGKPGWSWDFFIAGLCSVVFAPVVWYMLPENFYSPKWISKYGEQAFNVFKTLTEEDYGGGNPIEPTETPLEGLISAAKDPLVWFISILGFFTYSCLVSCYAQVQSATFEELEYTAALGQLIIWTILVFGVIWSSFQGYLVAQKKVLSPFLLMNYLFCIIGWALILCKPSEHNWWIKFGGGWFTIPNATAAFASLCGWLGSNVQGRNKRLMSFAIFSSVSCWYGVLVLRVFTSTDGPLFKRGCWINMGFMIASVFGTLGIVFFLKRRRISGTNHATISETQKEFVYML</sequence>
<dbReference type="InterPro" id="IPR011701">
    <property type="entry name" value="MFS"/>
</dbReference>
<dbReference type="Pfam" id="PF07690">
    <property type="entry name" value="MFS_1"/>
    <property type="match status" value="1"/>
</dbReference>
<dbReference type="VEuPathDB" id="FungiDB:YALI1_C05789g"/>
<dbReference type="Proteomes" id="UP000182444">
    <property type="component" value="Chromosome 1C"/>
</dbReference>
<comment type="subcellular location">
    <subcellularLocation>
        <location evidence="1">Membrane</location>
        <topology evidence="1">Multi-pass membrane protein</topology>
    </subcellularLocation>
</comment>
<feature type="transmembrane region" description="Helical" evidence="7">
    <location>
        <begin position="177"/>
        <end position="201"/>
    </location>
</feature>
<evidence type="ECO:0000313" key="11">
    <source>
        <dbReference type="Proteomes" id="UP000256601"/>
    </source>
</evidence>
<gene>
    <name evidence="9" type="ORF">B0I71DRAFT_171559</name>
    <name evidence="8" type="ORF">YALI1_C05789g</name>
</gene>
<keyword evidence="2" id="KW-0813">Transport</keyword>
<reference evidence="9 11" key="2">
    <citation type="submission" date="2018-07" db="EMBL/GenBank/DDBJ databases">
        <title>Draft Genome Assemblies for Five Robust Yarrowia lipolytica Strains Exhibiting High Lipid Production and Pentose Sugar Utilization and Sugar Alcohol Secretion from Undetoxified Lignocellulosic Biomass Hydrolysates.</title>
        <authorList>
            <consortium name="DOE Joint Genome Institute"/>
            <person name="Walker C."/>
            <person name="Ryu S."/>
            <person name="Na H."/>
            <person name="Zane M."/>
            <person name="LaButti K."/>
            <person name="Lipzen A."/>
            <person name="Haridas S."/>
            <person name="Barry K."/>
            <person name="Grigoriev I.V."/>
            <person name="Quarterman J."/>
            <person name="Slininger P."/>
            <person name="Dien B."/>
            <person name="Trinh C.T."/>
        </authorList>
    </citation>
    <scope>NUCLEOTIDE SEQUENCE [LARGE SCALE GENOMIC DNA]</scope>
    <source>
        <strain evidence="9 11">YB392</strain>
    </source>
</reference>
<feature type="transmembrane region" description="Helical" evidence="7">
    <location>
        <begin position="411"/>
        <end position="433"/>
    </location>
</feature>
<name>A0A1H6PPS1_YARLL</name>
<evidence type="ECO:0000256" key="6">
    <source>
        <dbReference type="SAM" id="MobiDB-lite"/>
    </source>
</evidence>
<feature type="transmembrane region" description="Helical" evidence="7">
    <location>
        <begin position="93"/>
        <end position="111"/>
    </location>
</feature>
<feature type="transmembrane region" description="Helical" evidence="7">
    <location>
        <begin position="207"/>
        <end position="230"/>
    </location>
</feature>
<dbReference type="Gene3D" id="1.20.1250.20">
    <property type="entry name" value="MFS general substrate transporter like domains"/>
    <property type="match status" value="1"/>
</dbReference>
<dbReference type="EMBL" id="CP017555">
    <property type="protein sequence ID" value="AOW02327.1"/>
    <property type="molecule type" value="Genomic_DNA"/>
</dbReference>
<feature type="transmembrane region" description="Helical" evidence="7">
    <location>
        <begin position="379"/>
        <end position="399"/>
    </location>
</feature>
<dbReference type="SUPFAM" id="SSF103473">
    <property type="entry name" value="MFS general substrate transporter"/>
    <property type="match status" value="1"/>
</dbReference>
<dbReference type="EMBL" id="KZ859019">
    <property type="protein sequence ID" value="RDW24834.1"/>
    <property type="molecule type" value="Genomic_DNA"/>
</dbReference>
<evidence type="ECO:0000256" key="2">
    <source>
        <dbReference type="ARBA" id="ARBA00022448"/>
    </source>
</evidence>
<evidence type="ECO:0000256" key="4">
    <source>
        <dbReference type="ARBA" id="ARBA00022989"/>
    </source>
</evidence>
<dbReference type="PANTHER" id="PTHR43791:SF85">
    <property type="entry name" value="TRANSPORTER, PUTATIVE (AFU_ORTHOLOGUE AFUA_6G00710)-RELATED"/>
    <property type="match status" value="1"/>
</dbReference>
<dbReference type="Proteomes" id="UP000256601">
    <property type="component" value="Unassembled WGS sequence"/>
</dbReference>
<evidence type="ECO:0000313" key="9">
    <source>
        <dbReference type="EMBL" id="RDW24834.1"/>
    </source>
</evidence>
<evidence type="ECO:0000256" key="5">
    <source>
        <dbReference type="ARBA" id="ARBA00023136"/>
    </source>
</evidence>
<dbReference type="eggNOG" id="KOG2533">
    <property type="taxonomic scope" value="Eukaryota"/>
</dbReference>
<feature type="transmembrane region" description="Helical" evidence="7">
    <location>
        <begin position="283"/>
        <end position="305"/>
    </location>
</feature>
<feature type="transmembrane region" description="Helical" evidence="7">
    <location>
        <begin position="123"/>
        <end position="141"/>
    </location>
</feature>
<evidence type="ECO:0000256" key="7">
    <source>
        <dbReference type="SAM" id="Phobius"/>
    </source>
</evidence>
<organism evidence="8 10">
    <name type="scientific">Yarrowia lipolytica</name>
    <name type="common">Candida lipolytica</name>
    <dbReference type="NCBI Taxonomy" id="4952"/>
    <lineage>
        <taxon>Eukaryota</taxon>
        <taxon>Fungi</taxon>
        <taxon>Dikarya</taxon>
        <taxon>Ascomycota</taxon>
        <taxon>Saccharomycotina</taxon>
        <taxon>Dipodascomycetes</taxon>
        <taxon>Dipodascales</taxon>
        <taxon>Dipodascales incertae sedis</taxon>
        <taxon>Yarrowia</taxon>
    </lineage>
</organism>
<evidence type="ECO:0000313" key="8">
    <source>
        <dbReference type="EMBL" id="AOW02327.1"/>
    </source>
</evidence>
<keyword evidence="3 7" id="KW-0812">Transmembrane</keyword>
<protein>
    <submittedName>
        <fullName evidence="9">Major facilitator superfamily domain-containing protein</fullName>
    </submittedName>
</protein>
<feature type="region of interest" description="Disordered" evidence="6">
    <location>
        <begin position="1"/>
        <end position="30"/>
    </location>
</feature>
<feature type="transmembrane region" description="Helical" evidence="7">
    <location>
        <begin position="147"/>
        <end position="165"/>
    </location>
</feature>
<proteinExistence type="predicted"/>
<feature type="transmembrane region" description="Helical" evidence="7">
    <location>
        <begin position="445"/>
        <end position="465"/>
    </location>
</feature>
<evidence type="ECO:0000256" key="3">
    <source>
        <dbReference type="ARBA" id="ARBA00022692"/>
    </source>
</evidence>
<evidence type="ECO:0000313" key="10">
    <source>
        <dbReference type="Proteomes" id="UP000182444"/>
    </source>
</evidence>
<accession>A0A1H6PPS1</accession>
<keyword evidence="4 7" id="KW-1133">Transmembrane helix</keyword>